<dbReference type="InterPro" id="IPR001810">
    <property type="entry name" value="F-box_dom"/>
</dbReference>
<dbReference type="AlphaFoldDB" id="A0A3P7LZB3"/>
<dbReference type="Proteomes" id="UP000281553">
    <property type="component" value="Unassembled WGS sequence"/>
</dbReference>
<evidence type="ECO:0000313" key="4">
    <source>
        <dbReference type="Proteomes" id="UP000281553"/>
    </source>
</evidence>
<accession>A0A3P7LZB3</accession>
<keyword evidence="4" id="KW-1185">Reference proteome</keyword>
<dbReference type="SMART" id="SM00612">
    <property type="entry name" value="Kelch"/>
    <property type="match status" value="2"/>
</dbReference>
<feature type="non-terminal residue" evidence="3">
    <location>
        <position position="239"/>
    </location>
</feature>
<organism evidence="3 4">
    <name type="scientific">Dibothriocephalus latus</name>
    <name type="common">Fish tapeworm</name>
    <name type="synonym">Diphyllobothrium latum</name>
    <dbReference type="NCBI Taxonomy" id="60516"/>
    <lineage>
        <taxon>Eukaryota</taxon>
        <taxon>Metazoa</taxon>
        <taxon>Spiralia</taxon>
        <taxon>Lophotrochozoa</taxon>
        <taxon>Platyhelminthes</taxon>
        <taxon>Cestoda</taxon>
        <taxon>Eucestoda</taxon>
        <taxon>Diphyllobothriidea</taxon>
        <taxon>Diphyllobothriidae</taxon>
        <taxon>Dibothriocephalus</taxon>
    </lineage>
</organism>
<gene>
    <name evidence="3" type="ORF">DILT_LOCUS14033</name>
</gene>
<keyword evidence="1" id="KW-0880">Kelch repeat</keyword>
<dbReference type="OrthoDB" id="9973021at2759"/>
<dbReference type="InterPro" id="IPR052821">
    <property type="entry name" value="F-box_only_SRC"/>
</dbReference>
<dbReference type="Gene3D" id="2.120.10.80">
    <property type="entry name" value="Kelch-type beta propeller"/>
    <property type="match status" value="2"/>
</dbReference>
<dbReference type="InterPro" id="IPR036047">
    <property type="entry name" value="F-box-like_dom_sf"/>
</dbReference>
<evidence type="ECO:0000259" key="2">
    <source>
        <dbReference type="SMART" id="SM00256"/>
    </source>
</evidence>
<dbReference type="PANTHER" id="PTHR46432">
    <property type="entry name" value="F-BOX ONLY PROTEIN 42"/>
    <property type="match status" value="1"/>
</dbReference>
<reference evidence="3 4" key="1">
    <citation type="submission" date="2018-11" db="EMBL/GenBank/DDBJ databases">
        <authorList>
            <consortium name="Pathogen Informatics"/>
        </authorList>
    </citation>
    <scope>NUCLEOTIDE SEQUENCE [LARGE SCALE GENOMIC DNA]</scope>
</reference>
<dbReference type="GO" id="GO:1990756">
    <property type="term" value="F:ubiquitin-like ligase-substrate adaptor activity"/>
    <property type="evidence" value="ECO:0007669"/>
    <property type="project" value="TreeGrafter"/>
</dbReference>
<proteinExistence type="predicted"/>
<evidence type="ECO:0000256" key="1">
    <source>
        <dbReference type="ARBA" id="ARBA00022441"/>
    </source>
</evidence>
<dbReference type="InterPro" id="IPR015915">
    <property type="entry name" value="Kelch-typ_b-propeller"/>
</dbReference>
<dbReference type="SUPFAM" id="SSF81383">
    <property type="entry name" value="F-box domain"/>
    <property type="match status" value="1"/>
</dbReference>
<dbReference type="Pfam" id="PF00646">
    <property type="entry name" value="F-box"/>
    <property type="match status" value="1"/>
</dbReference>
<sequence length="239" mass="26598">MDPTIILPLEIVQKVFLLLSPCRDLPAARLVSKRWKHILDRVIEMRVSTSISALTTRSPLRWFQARSIEARDSSVPNACPTSRFGATTIRKGHKLYVFGGATYEMTAFNDMWVYDLTSSHWSRITKRGELPSPRAFAKCGFVGNILYIYGGCQTYRYGLDQGEHFPAALVLFGGYSRFDGVTVNTGFVILPNLGQWFELPDAMSPTKPAGRFGHATCALGDCRILVVGGNLRAPQPPHM</sequence>
<feature type="domain" description="F-box" evidence="2">
    <location>
        <begin position="7"/>
        <end position="48"/>
    </location>
</feature>
<dbReference type="Gene3D" id="1.20.1280.50">
    <property type="match status" value="1"/>
</dbReference>
<dbReference type="PANTHER" id="PTHR46432:SF1">
    <property type="entry name" value="F-BOX ONLY PROTEIN 42"/>
    <property type="match status" value="1"/>
</dbReference>
<evidence type="ECO:0000313" key="3">
    <source>
        <dbReference type="EMBL" id="VDN22345.1"/>
    </source>
</evidence>
<dbReference type="GO" id="GO:0019005">
    <property type="term" value="C:SCF ubiquitin ligase complex"/>
    <property type="evidence" value="ECO:0007669"/>
    <property type="project" value="TreeGrafter"/>
</dbReference>
<dbReference type="SUPFAM" id="SSF117281">
    <property type="entry name" value="Kelch motif"/>
    <property type="match status" value="1"/>
</dbReference>
<name>A0A3P7LZB3_DIBLA</name>
<protein>
    <recommendedName>
        <fullName evidence="2">F-box domain-containing protein</fullName>
    </recommendedName>
</protein>
<dbReference type="SMART" id="SM00256">
    <property type="entry name" value="FBOX"/>
    <property type="match status" value="1"/>
</dbReference>
<dbReference type="Pfam" id="PF24681">
    <property type="entry name" value="Kelch_KLHDC2_KLHL20_DRC7"/>
    <property type="match status" value="1"/>
</dbReference>
<dbReference type="EMBL" id="UYRU01072511">
    <property type="protein sequence ID" value="VDN22345.1"/>
    <property type="molecule type" value="Genomic_DNA"/>
</dbReference>
<dbReference type="InterPro" id="IPR006652">
    <property type="entry name" value="Kelch_1"/>
</dbReference>